<proteinExistence type="predicted"/>
<keyword evidence="3" id="KW-1185">Reference proteome</keyword>
<keyword evidence="1" id="KW-1133">Transmembrane helix</keyword>
<dbReference type="EMBL" id="CP134536">
    <property type="protein sequence ID" value="WNH13972.1"/>
    <property type="molecule type" value="Genomic_DNA"/>
</dbReference>
<sequence>MLKFFKNPFYIYLVSFGLVFLLYLLGWSSAFPKLSFGAYAFFSLTFILYLIFGLITEKASIIGYKKIVIKKGFTIKKGLIVVFFVLGIEILFEGNSPLFYLLFGGKEIDYKDFGIKVIHVFFVSFTSFLIVYSFHTLISNKGRKNLVYFILTLLPGIIILNRGMIMIGLFSCFFVFILSLNYMIKLKQILLLVMIFLGVLYVFGYLGNLRSANGDSNYIPLKSGATESFMDSPIPKEFYWTYLYGASPVANFQNTINKTETVDYNIISLIVQECLPDFISKRIVSVFNMEEKQIIRIRDWLTVGGVYSKSYAHAKWIGPIILSFYGVFFLLIMMMLVPKRSNFHVTQIAILLAMMFFNTFSNMFVFSGIVLQLVYPIFFRFFENKRIVLK</sequence>
<organism evidence="2 3">
    <name type="scientific">Thalassobellus suaedae</name>
    <dbReference type="NCBI Taxonomy" id="3074124"/>
    <lineage>
        <taxon>Bacteria</taxon>
        <taxon>Pseudomonadati</taxon>
        <taxon>Bacteroidota</taxon>
        <taxon>Flavobacteriia</taxon>
        <taxon>Flavobacteriales</taxon>
        <taxon>Flavobacteriaceae</taxon>
        <taxon>Thalassobellus</taxon>
    </lineage>
</organism>
<dbReference type="Proteomes" id="UP001303407">
    <property type="component" value="Chromosome"/>
</dbReference>
<accession>A0ABY9Y7B7</accession>
<evidence type="ECO:0000313" key="3">
    <source>
        <dbReference type="Proteomes" id="UP001303407"/>
    </source>
</evidence>
<evidence type="ECO:0008006" key="4">
    <source>
        <dbReference type="Google" id="ProtNLM"/>
    </source>
</evidence>
<keyword evidence="1" id="KW-0472">Membrane</keyword>
<feature type="transmembrane region" description="Helical" evidence="1">
    <location>
        <begin position="9"/>
        <end position="30"/>
    </location>
</feature>
<evidence type="ECO:0000256" key="1">
    <source>
        <dbReference type="SAM" id="Phobius"/>
    </source>
</evidence>
<protein>
    <recommendedName>
        <fullName evidence="4">Oligosaccharide repeat unit polymerase</fullName>
    </recommendedName>
</protein>
<name>A0ABY9Y7B7_9FLAO</name>
<feature type="transmembrane region" description="Helical" evidence="1">
    <location>
        <begin position="78"/>
        <end position="101"/>
    </location>
</feature>
<feature type="transmembrane region" description="Helical" evidence="1">
    <location>
        <begin position="146"/>
        <end position="177"/>
    </location>
</feature>
<dbReference type="RefSeq" id="WP_415863965.1">
    <property type="nucleotide sequence ID" value="NZ_CP134536.1"/>
</dbReference>
<feature type="transmembrane region" description="Helical" evidence="1">
    <location>
        <begin position="113"/>
        <end position="134"/>
    </location>
</feature>
<feature type="transmembrane region" description="Helical" evidence="1">
    <location>
        <begin position="36"/>
        <end position="57"/>
    </location>
</feature>
<evidence type="ECO:0000313" key="2">
    <source>
        <dbReference type="EMBL" id="WNH13972.1"/>
    </source>
</evidence>
<feature type="transmembrane region" description="Helical" evidence="1">
    <location>
        <begin position="189"/>
        <end position="207"/>
    </location>
</feature>
<feature type="transmembrane region" description="Helical" evidence="1">
    <location>
        <begin position="349"/>
        <end position="382"/>
    </location>
</feature>
<feature type="transmembrane region" description="Helical" evidence="1">
    <location>
        <begin position="316"/>
        <end position="337"/>
    </location>
</feature>
<keyword evidence="1" id="KW-0812">Transmembrane</keyword>
<gene>
    <name evidence="2" type="ORF">RHP49_06870</name>
</gene>
<reference evidence="2 3" key="1">
    <citation type="submission" date="2023-09" db="EMBL/GenBank/DDBJ databases">
        <title>Thalassobella suaedae gen. nov., sp. nov., a marine bacterium of the family Flavobacteriaceae isolated from a halophyte Suaeda japonica.</title>
        <authorList>
            <person name="Lee S.Y."/>
            <person name="Hwang C.Y."/>
        </authorList>
    </citation>
    <scope>NUCLEOTIDE SEQUENCE [LARGE SCALE GENOMIC DNA]</scope>
    <source>
        <strain evidence="2 3">HL-DH10</strain>
    </source>
</reference>